<evidence type="ECO:0000313" key="8">
    <source>
        <dbReference type="EMBL" id="MDB1122252.1"/>
    </source>
</evidence>
<dbReference type="PANTHER" id="PTHR36115">
    <property type="entry name" value="PROLINE-RICH ANTIGEN HOMOLOG-RELATED"/>
    <property type="match status" value="1"/>
</dbReference>
<organism evidence="8 9">
    <name type="scientific">Vibrio algarum</name>
    <dbReference type="NCBI Taxonomy" id="3020714"/>
    <lineage>
        <taxon>Bacteria</taxon>
        <taxon>Pseudomonadati</taxon>
        <taxon>Pseudomonadota</taxon>
        <taxon>Gammaproteobacteria</taxon>
        <taxon>Vibrionales</taxon>
        <taxon>Vibrionaceae</taxon>
        <taxon>Vibrio</taxon>
    </lineage>
</organism>
<evidence type="ECO:0000256" key="1">
    <source>
        <dbReference type="ARBA" id="ARBA00004651"/>
    </source>
</evidence>
<dbReference type="InterPro" id="IPR051791">
    <property type="entry name" value="Pra-immunoreactive"/>
</dbReference>
<feature type="transmembrane region" description="Helical" evidence="6">
    <location>
        <begin position="67"/>
        <end position="88"/>
    </location>
</feature>
<dbReference type="EMBL" id="JAQLOI010000001">
    <property type="protein sequence ID" value="MDB1122252.1"/>
    <property type="molecule type" value="Genomic_DNA"/>
</dbReference>
<keyword evidence="5 6" id="KW-0472">Membrane</keyword>
<keyword evidence="9" id="KW-1185">Reference proteome</keyword>
<reference evidence="8 9" key="1">
    <citation type="submission" date="2023-01" db="EMBL/GenBank/DDBJ databases">
        <title>Vibrio sp. KJ40-1 sp.nov, isolated from marine algae.</title>
        <authorList>
            <person name="Butt M."/>
            <person name="Kim J.M.J."/>
            <person name="Jeon C.O.C."/>
        </authorList>
    </citation>
    <scope>NUCLEOTIDE SEQUENCE [LARGE SCALE GENOMIC DNA]</scope>
    <source>
        <strain evidence="8 9">KJ40-1</strain>
    </source>
</reference>
<evidence type="ECO:0000256" key="2">
    <source>
        <dbReference type="ARBA" id="ARBA00022475"/>
    </source>
</evidence>
<gene>
    <name evidence="8" type="ORF">PGX00_00185</name>
</gene>
<dbReference type="RefSeq" id="WP_272131791.1">
    <property type="nucleotide sequence ID" value="NZ_JAQLOI010000001.1"/>
</dbReference>
<feature type="transmembrane region" description="Helical" evidence="6">
    <location>
        <begin position="24"/>
        <end position="47"/>
    </location>
</feature>
<evidence type="ECO:0000256" key="6">
    <source>
        <dbReference type="SAM" id="Phobius"/>
    </source>
</evidence>
<evidence type="ECO:0000256" key="4">
    <source>
        <dbReference type="ARBA" id="ARBA00022989"/>
    </source>
</evidence>
<keyword evidence="3 6" id="KW-0812">Transmembrane</keyword>
<evidence type="ECO:0000313" key="9">
    <source>
        <dbReference type="Proteomes" id="UP001210678"/>
    </source>
</evidence>
<comment type="subcellular location">
    <subcellularLocation>
        <location evidence="1">Cell membrane</location>
        <topology evidence="1">Multi-pass membrane protein</topology>
    </subcellularLocation>
</comment>
<comment type="caution">
    <text evidence="8">The sequence shown here is derived from an EMBL/GenBank/DDBJ whole genome shotgun (WGS) entry which is preliminary data.</text>
</comment>
<dbReference type="PANTHER" id="PTHR36115:SF10">
    <property type="entry name" value="RDD DOMAIN-CONTAINING PROTEIN"/>
    <property type="match status" value="1"/>
</dbReference>
<keyword evidence="4 6" id="KW-1133">Transmembrane helix</keyword>
<name>A0ABT4YLG4_9VIBR</name>
<dbReference type="InterPro" id="IPR010432">
    <property type="entry name" value="RDD"/>
</dbReference>
<dbReference type="Pfam" id="PF06271">
    <property type="entry name" value="RDD"/>
    <property type="match status" value="1"/>
</dbReference>
<evidence type="ECO:0000256" key="5">
    <source>
        <dbReference type="ARBA" id="ARBA00023136"/>
    </source>
</evidence>
<feature type="domain" description="RDD" evidence="7">
    <location>
        <begin position="10"/>
        <end position="148"/>
    </location>
</feature>
<keyword evidence="2" id="KW-1003">Cell membrane</keyword>
<evidence type="ECO:0000256" key="3">
    <source>
        <dbReference type="ARBA" id="ARBA00022692"/>
    </source>
</evidence>
<protein>
    <submittedName>
        <fullName evidence="8">RDD family protein</fullName>
    </submittedName>
</protein>
<sequence>MTIKHTLPPAGVLRRLAALLYDGLIILAIEMFAAGLIIAILEAFVALGIMTYGSYQGPSGLLSTHPFWSHVFTIYLGVIWVGFFVYFWTKAGQTVGMRTWKLRVQNPDGSLISRTQALIRIGTSIFGLANLLVPLDPQKRGFHDIWAKTEVVVLPKVL</sequence>
<evidence type="ECO:0000259" key="7">
    <source>
        <dbReference type="Pfam" id="PF06271"/>
    </source>
</evidence>
<dbReference type="Proteomes" id="UP001210678">
    <property type="component" value="Unassembled WGS sequence"/>
</dbReference>
<accession>A0ABT4YLG4</accession>
<proteinExistence type="predicted"/>